<reference evidence="4" key="2">
    <citation type="journal article" date="2007" name="Science">
        <title>Draft genome sequence of the sexually transmitted pathogen Trichomonas vaginalis.</title>
        <authorList>
            <person name="Carlton J.M."/>
            <person name="Hirt R.P."/>
            <person name="Silva J.C."/>
            <person name="Delcher A.L."/>
            <person name="Schatz M."/>
            <person name="Zhao Q."/>
            <person name="Wortman J.R."/>
            <person name="Bidwell S.L."/>
            <person name="Alsmark U.C.M."/>
            <person name="Besteiro S."/>
            <person name="Sicheritz-Ponten T."/>
            <person name="Noel C.J."/>
            <person name="Dacks J.B."/>
            <person name="Foster P.G."/>
            <person name="Simillion C."/>
            <person name="Van de Peer Y."/>
            <person name="Miranda-Saavedra D."/>
            <person name="Barton G.J."/>
            <person name="Westrop G.D."/>
            <person name="Mueller S."/>
            <person name="Dessi D."/>
            <person name="Fiori P.L."/>
            <person name="Ren Q."/>
            <person name="Paulsen I."/>
            <person name="Zhang H."/>
            <person name="Bastida-Corcuera F.D."/>
            <person name="Simoes-Barbosa A."/>
            <person name="Brown M.T."/>
            <person name="Hayes R.D."/>
            <person name="Mukherjee M."/>
            <person name="Okumura C.Y."/>
            <person name="Schneider R."/>
            <person name="Smith A.J."/>
            <person name="Vanacova S."/>
            <person name="Villalvazo M."/>
            <person name="Haas B.J."/>
            <person name="Pertea M."/>
            <person name="Feldblyum T.V."/>
            <person name="Utterback T.R."/>
            <person name="Shu C.L."/>
            <person name="Osoegawa K."/>
            <person name="de Jong P.J."/>
            <person name="Hrdy I."/>
            <person name="Horvathova L."/>
            <person name="Zubacova Z."/>
            <person name="Dolezal P."/>
            <person name="Malik S.B."/>
            <person name="Logsdon J.M. Jr."/>
            <person name="Henze K."/>
            <person name="Gupta A."/>
            <person name="Wang C.C."/>
            <person name="Dunne R.L."/>
            <person name="Upcroft J.A."/>
            <person name="Upcroft P."/>
            <person name="White O."/>
            <person name="Salzberg S.L."/>
            <person name="Tang P."/>
            <person name="Chiu C.-H."/>
            <person name="Lee Y.-S."/>
            <person name="Embley T.M."/>
            <person name="Coombs G.H."/>
            <person name="Mottram J.C."/>
            <person name="Tachezy J."/>
            <person name="Fraser-Liggett C.M."/>
            <person name="Johnson P.J."/>
        </authorList>
    </citation>
    <scope>NUCLEOTIDE SEQUENCE [LARGE SCALE GENOMIC DNA]</scope>
    <source>
        <strain evidence="4">G3</strain>
    </source>
</reference>
<evidence type="ECO:0000313" key="4">
    <source>
        <dbReference type="EMBL" id="EAX96988.1"/>
    </source>
</evidence>
<dbReference type="InParanoid" id="A2FDP4"/>
<dbReference type="PANTHER" id="PTHR18916">
    <property type="entry name" value="DYNACTIN 1-RELATED MICROTUBULE-BINDING"/>
    <property type="match status" value="1"/>
</dbReference>
<dbReference type="EMBL" id="DS113735">
    <property type="protein sequence ID" value="EAX96988.1"/>
    <property type="molecule type" value="Genomic_DNA"/>
</dbReference>
<protein>
    <submittedName>
        <fullName evidence="4">CAP-Gly domain containing protein</fullName>
    </submittedName>
</protein>
<feature type="domain" description="CAP-Gly" evidence="3">
    <location>
        <begin position="11"/>
        <end position="53"/>
    </location>
</feature>
<proteinExistence type="predicted"/>
<dbReference type="VEuPathDB" id="TrichDB:TVAGG3_0258390"/>
<dbReference type="FunCoup" id="A2FDP4">
    <property type="interactions" value="81"/>
</dbReference>
<feature type="coiled-coil region" evidence="1">
    <location>
        <begin position="269"/>
        <end position="329"/>
    </location>
</feature>
<dbReference type="eggNOG" id="KOG0241">
    <property type="taxonomic scope" value="Eukaryota"/>
</dbReference>
<dbReference type="PROSITE" id="PS50245">
    <property type="entry name" value="CAP_GLY_2"/>
    <property type="match status" value="1"/>
</dbReference>
<evidence type="ECO:0000259" key="3">
    <source>
        <dbReference type="PROSITE" id="PS50245"/>
    </source>
</evidence>
<dbReference type="SMART" id="SM01052">
    <property type="entry name" value="CAP_GLY"/>
    <property type="match status" value="1"/>
</dbReference>
<dbReference type="OrthoDB" id="2130750at2759"/>
<dbReference type="InterPro" id="IPR000938">
    <property type="entry name" value="CAP-Gly_domain"/>
</dbReference>
<feature type="coiled-coil region" evidence="1">
    <location>
        <begin position="115"/>
        <end position="163"/>
    </location>
</feature>
<dbReference type="SMR" id="A2FDP4"/>
<evidence type="ECO:0000256" key="2">
    <source>
        <dbReference type="SAM" id="MobiDB-lite"/>
    </source>
</evidence>
<dbReference type="InterPro" id="IPR036859">
    <property type="entry name" value="CAP-Gly_dom_sf"/>
</dbReference>
<dbReference type="RefSeq" id="XP_001309918.1">
    <property type="nucleotide sequence ID" value="XM_001309917.1"/>
</dbReference>
<dbReference type="STRING" id="5722.A2FDP4"/>
<dbReference type="VEuPathDB" id="TrichDB:TVAG_011370"/>
<feature type="compositionally biased region" description="Polar residues" evidence="2">
    <location>
        <begin position="95"/>
        <end position="114"/>
    </location>
</feature>
<keyword evidence="5" id="KW-1185">Reference proteome</keyword>
<dbReference type="KEGG" id="tva:4754765"/>
<sequence>MGKKGEIKFVGPYADRPEPYVGIELEVPKGKNSGIIKGVKMFECRENHGIFAKYNDILKFCKIINPNSPNIQKSPSSVSFQEIPPNEASPKPLTKSPSDASLQNSPLSRSKTFSSDSLIESREALEAKLKKYQEYISITKEKLEKLQEKTNIVQKLIQRKEIENEADLNGRKQEFAKIIYKKQIKLEQDLIKIEEECIQSARRVRVLAETADGRVSKAKIVLLEKINNEHIEYQQSLQQLLDAQRINLSTASRSIQTLKRRVPRTANTLKKHQQNLEILKKNLKEIEGKLSEKVPDFKDVNDLKEKVDKLRLEDKEIKLKEKMKEIDSEIMTCFITEIMQKDNPLIVLAFKVSLLHAKAKSYAEFANGKKKALAFYLLYILEFIQVILTGFHSRVSGFQEIVEELDKISNSIDNGKLTIDCSKLVNITKDITYIQLDQCLTPHFLKYISYLSTNQENKSILTDIANEMDISLHPDFMEPEDGKLLMKIISELKNSHNGNVFNSIEDLINLYEKYGKRKMSFINILKTKDDENKKAKEKLVLLAQQEKDKYEEQVLKIEEERDRLCKERLQLLEKIKSKK</sequence>
<dbReference type="Gene3D" id="2.30.30.190">
    <property type="entry name" value="CAP Gly-rich-like domain"/>
    <property type="match status" value="1"/>
</dbReference>
<reference evidence="4" key="1">
    <citation type="submission" date="2006-10" db="EMBL/GenBank/DDBJ databases">
        <authorList>
            <person name="Amadeo P."/>
            <person name="Zhao Q."/>
            <person name="Wortman J."/>
            <person name="Fraser-Liggett C."/>
            <person name="Carlton J."/>
        </authorList>
    </citation>
    <scope>NUCLEOTIDE SEQUENCE</scope>
    <source>
        <strain evidence="4">G3</strain>
    </source>
</reference>
<feature type="coiled-coil region" evidence="1">
    <location>
        <begin position="525"/>
        <end position="574"/>
    </location>
</feature>
<accession>A2FDP4</accession>
<evidence type="ECO:0000313" key="5">
    <source>
        <dbReference type="Proteomes" id="UP000001542"/>
    </source>
</evidence>
<gene>
    <name evidence="4" type="ORF">TVAG_011370</name>
</gene>
<dbReference type="Pfam" id="PF01302">
    <property type="entry name" value="CAP_GLY"/>
    <property type="match status" value="1"/>
</dbReference>
<dbReference type="SUPFAM" id="SSF74924">
    <property type="entry name" value="Cap-Gly domain"/>
    <property type="match status" value="1"/>
</dbReference>
<keyword evidence="1" id="KW-0175">Coiled coil</keyword>
<feature type="region of interest" description="Disordered" evidence="2">
    <location>
        <begin position="72"/>
        <end position="114"/>
    </location>
</feature>
<dbReference type="AlphaFoldDB" id="A2FDP4"/>
<organism evidence="4 5">
    <name type="scientific">Trichomonas vaginalis (strain ATCC PRA-98 / G3)</name>
    <dbReference type="NCBI Taxonomy" id="412133"/>
    <lineage>
        <taxon>Eukaryota</taxon>
        <taxon>Metamonada</taxon>
        <taxon>Parabasalia</taxon>
        <taxon>Trichomonadida</taxon>
        <taxon>Trichomonadidae</taxon>
        <taxon>Trichomonas</taxon>
    </lineage>
</organism>
<evidence type="ECO:0000256" key="1">
    <source>
        <dbReference type="SAM" id="Coils"/>
    </source>
</evidence>
<dbReference type="Proteomes" id="UP000001542">
    <property type="component" value="Unassembled WGS sequence"/>
</dbReference>
<name>A2FDP4_TRIV3</name>